<dbReference type="SUPFAM" id="SSF53383">
    <property type="entry name" value="PLP-dependent transferases"/>
    <property type="match status" value="1"/>
</dbReference>
<evidence type="ECO:0000256" key="3">
    <source>
        <dbReference type="ARBA" id="ARBA00022679"/>
    </source>
</evidence>
<sequence>MSMAIEDIDRKFFFHPFTNTRTHEKTGPLTMVTGSGSTIVDTQGRSYLDAMAGLWCVNIGYGNIEMAEVLRRQAEKLAYYHTFASMGNEPVAELAERLVTMAPGPMSKVFFGNSGSDANDSQVKMVWYYNNVLGRPQKKKIIARSRGYHGVTVMSASLCGLPGMHKAFDLPLPMVKHVRAPHRLWENASGLSDEEFVAALADDLEQTILAEGPETVAAFIAEPIQAAGGVIVPPAGYFPAIQEVLRRYDVLLIADEVVCGFGRTGNAFGSNTFDIEPDMMTVAKGITSAYMPLSACIVSEKVWDVLRSGSDTYGVFQHGYTYSAHPLAAAAALANLSIIERDGLTQQAKSRGDYLNGRLRAVFAGHPMVAEVRGFGLLGAVEFASSTSPLTPFDPIGSFSTPVVARMRELGIISRALPNADSIAFSPPFVVTEAEIDSMVEGARQAVDDVTAALNLAS</sequence>
<dbReference type="PIRSF" id="PIRSF000521">
    <property type="entry name" value="Transaminase_4ab_Lys_Orn"/>
    <property type="match status" value="1"/>
</dbReference>
<dbReference type="EMBL" id="NOZR01000031">
    <property type="protein sequence ID" value="OYN75207.1"/>
    <property type="molecule type" value="Genomic_DNA"/>
</dbReference>
<dbReference type="InterPro" id="IPR005814">
    <property type="entry name" value="Aminotrans_3"/>
</dbReference>
<evidence type="ECO:0000256" key="1">
    <source>
        <dbReference type="ARBA" id="ARBA00008954"/>
    </source>
</evidence>
<evidence type="ECO:0000313" key="6">
    <source>
        <dbReference type="EMBL" id="OYN75207.1"/>
    </source>
</evidence>
<keyword evidence="4 5" id="KW-0663">Pyridoxal phosphate</keyword>
<name>A0A255D774_9MYCO</name>
<dbReference type="CDD" id="cd00610">
    <property type="entry name" value="OAT_like"/>
    <property type="match status" value="1"/>
</dbReference>
<dbReference type="GO" id="GO:0009102">
    <property type="term" value="P:biotin biosynthetic process"/>
    <property type="evidence" value="ECO:0007669"/>
    <property type="project" value="TreeGrafter"/>
</dbReference>
<reference evidence="6 7" key="1">
    <citation type="submission" date="2017-07" db="EMBL/GenBank/DDBJ databases">
        <title>The new phylogeny of genus Mycobacterium.</title>
        <authorList>
            <person name="Tortoli E."/>
            <person name="Trovato A."/>
            <person name="Cirillo D.M."/>
        </authorList>
    </citation>
    <scope>NUCLEOTIDE SEQUENCE [LARGE SCALE GENOMIC DNA]</scope>
    <source>
        <strain evidence="6 7">ATCC 33027</strain>
    </source>
</reference>
<dbReference type="OrthoDB" id="9801834at2"/>
<dbReference type="PANTHER" id="PTHR42684:SF3">
    <property type="entry name" value="ADENOSYLMETHIONINE-8-AMINO-7-OXONONANOATE AMINOTRANSFERASE"/>
    <property type="match status" value="1"/>
</dbReference>
<dbReference type="Pfam" id="PF00202">
    <property type="entry name" value="Aminotran_3"/>
    <property type="match status" value="1"/>
</dbReference>
<dbReference type="GO" id="GO:0030170">
    <property type="term" value="F:pyridoxal phosphate binding"/>
    <property type="evidence" value="ECO:0007669"/>
    <property type="project" value="InterPro"/>
</dbReference>
<dbReference type="PROSITE" id="PS00600">
    <property type="entry name" value="AA_TRANSFER_CLASS_3"/>
    <property type="match status" value="1"/>
</dbReference>
<dbReference type="PANTHER" id="PTHR42684">
    <property type="entry name" value="ADENOSYLMETHIONINE-8-AMINO-7-OXONONANOATE AMINOTRANSFERASE"/>
    <property type="match status" value="1"/>
</dbReference>
<gene>
    <name evidence="6" type="ORF">CG716_26240</name>
</gene>
<dbReference type="Gene3D" id="3.40.640.10">
    <property type="entry name" value="Type I PLP-dependent aspartate aminotransferase-like (Major domain)"/>
    <property type="match status" value="1"/>
</dbReference>
<dbReference type="InterPro" id="IPR015424">
    <property type="entry name" value="PyrdxlP-dep_Trfase"/>
</dbReference>
<proteinExistence type="inferred from homology"/>
<comment type="caution">
    <text evidence="6">The sequence shown here is derived from an EMBL/GenBank/DDBJ whole genome shotgun (WGS) entry which is preliminary data.</text>
</comment>
<dbReference type="InterPro" id="IPR015421">
    <property type="entry name" value="PyrdxlP-dep_Trfase_major"/>
</dbReference>
<evidence type="ECO:0000256" key="5">
    <source>
        <dbReference type="RuleBase" id="RU003560"/>
    </source>
</evidence>
<accession>A0A255D774</accession>
<protein>
    <recommendedName>
        <fullName evidence="8">Aspartate aminotransferase family protein</fullName>
    </recommendedName>
</protein>
<dbReference type="AlphaFoldDB" id="A0A255D774"/>
<dbReference type="GO" id="GO:0004015">
    <property type="term" value="F:adenosylmethionine-8-amino-7-oxononanoate transaminase activity"/>
    <property type="evidence" value="ECO:0007669"/>
    <property type="project" value="TreeGrafter"/>
</dbReference>
<keyword evidence="7" id="KW-1185">Reference proteome</keyword>
<dbReference type="GO" id="GO:0009448">
    <property type="term" value="P:gamma-aminobutyric acid metabolic process"/>
    <property type="evidence" value="ECO:0007669"/>
    <property type="project" value="TreeGrafter"/>
</dbReference>
<dbReference type="InterPro" id="IPR015422">
    <property type="entry name" value="PyrdxlP-dep_Trfase_small"/>
</dbReference>
<evidence type="ECO:0000256" key="2">
    <source>
        <dbReference type="ARBA" id="ARBA00022576"/>
    </source>
</evidence>
<organism evidence="6 7">
    <name type="scientific">Mycolicibacterium sphagni</name>
    <dbReference type="NCBI Taxonomy" id="1786"/>
    <lineage>
        <taxon>Bacteria</taxon>
        <taxon>Bacillati</taxon>
        <taxon>Actinomycetota</taxon>
        <taxon>Actinomycetes</taxon>
        <taxon>Mycobacteriales</taxon>
        <taxon>Mycobacteriaceae</taxon>
        <taxon>Mycolicibacterium</taxon>
    </lineage>
</organism>
<evidence type="ECO:0000313" key="7">
    <source>
        <dbReference type="Proteomes" id="UP000216063"/>
    </source>
</evidence>
<evidence type="ECO:0000256" key="4">
    <source>
        <dbReference type="ARBA" id="ARBA00022898"/>
    </source>
</evidence>
<dbReference type="InterPro" id="IPR049704">
    <property type="entry name" value="Aminotrans_3_PPA_site"/>
</dbReference>
<dbReference type="Proteomes" id="UP000216063">
    <property type="component" value="Unassembled WGS sequence"/>
</dbReference>
<keyword evidence="2" id="KW-0032">Aminotransferase</keyword>
<evidence type="ECO:0008006" key="8">
    <source>
        <dbReference type="Google" id="ProtNLM"/>
    </source>
</evidence>
<keyword evidence="3" id="KW-0808">Transferase</keyword>
<comment type="similarity">
    <text evidence="1 5">Belongs to the class-III pyridoxal-phosphate-dependent aminotransferase family.</text>
</comment>
<dbReference type="NCBIfam" id="NF004767">
    <property type="entry name" value="PRK06105.1"/>
    <property type="match status" value="1"/>
</dbReference>
<dbReference type="FunFam" id="3.40.640.10:FF:000014">
    <property type="entry name" value="Adenosylmethionine-8-amino-7-oxononanoate aminotransferase, probable"/>
    <property type="match status" value="1"/>
</dbReference>
<dbReference type="Gene3D" id="3.90.1150.10">
    <property type="entry name" value="Aspartate Aminotransferase, domain 1"/>
    <property type="match status" value="1"/>
</dbReference>